<protein>
    <submittedName>
        <fullName evidence="4">NAD(P)-dependent dehydrogenase (Short-subunit alcohol dehydrogenase family)</fullName>
    </submittedName>
</protein>
<evidence type="ECO:0000259" key="3">
    <source>
        <dbReference type="SMART" id="SM00822"/>
    </source>
</evidence>
<dbReference type="Gene3D" id="3.40.50.720">
    <property type="entry name" value="NAD(P)-binding Rossmann-like Domain"/>
    <property type="match status" value="1"/>
</dbReference>
<feature type="domain" description="Ketoreductase" evidence="3">
    <location>
        <begin position="7"/>
        <end position="203"/>
    </location>
</feature>
<dbReference type="PROSITE" id="PS00061">
    <property type="entry name" value="ADH_SHORT"/>
    <property type="match status" value="1"/>
</dbReference>
<comment type="similarity">
    <text evidence="1">Belongs to the short-chain dehydrogenases/reductases (SDR) family.</text>
</comment>
<dbReference type="InterPro" id="IPR002347">
    <property type="entry name" value="SDR_fam"/>
</dbReference>
<dbReference type="OrthoDB" id="9803333at2"/>
<dbReference type="InterPro" id="IPR057326">
    <property type="entry name" value="KR_dom"/>
</dbReference>
<proteinExistence type="inferred from homology"/>
<dbReference type="FunFam" id="3.40.50.720:FF:000084">
    <property type="entry name" value="Short-chain dehydrogenase reductase"/>
    <property type="match status" value="1"/>
</dbReference>
<organism evidence="4 5">
    <name type="scientific">Roseiarcus fermentans</name>
    <dbReference type="NCBI Taxonomy" id="1473586"/>
    <lineage>
        <taxon>Bacteria</taxon>
        <taxon>Pseudomonadati</taxon>
        <taxon>Pseudomonadota</taxon>
        <taxon>Alphaproteobacteria</taxon>
        <taxon>Hyphomicrobiales</taxon>
        <taxon>Roseiarcaceae</taxon>
        <taxon>Roseiarcus</taxon>
    </lineage>
</organism>
<dbReference type="SUPFAM" id="SSF51735">
    <property type="entry name" value="NAD(P)-binding Rossmann-fold domains"/>
    <property type="match status" value="1"/>
</dbReference>
<dbReference type="AlphaFoldDB" id="A0A366F3B1"/>
<dbReference type="RefSeq" id="WP_113890990.1">
    <property type="nucleotide sequence ID" value="NZ_QNRK01000023.1"/>
</dbReference>
<dbReference type="Proteomes" id="UP000253529">
    <property type="component" value="Unassembled WGS sequence"/>
</dbReference>
<accession>A0A366F3B1</accession>
<reference evidence="4 5" key="1">
    <citation type="submission" date="2018-06" db="EMBL/GenBank/DDBJ databases">
        <title>Genomic Encyclopedia of Type Strains, Phase IV (KMG-IV): sequencing the most valuable type-strain genomes for metagenomic binning, comparative biology and taxonomic classification.</title>
        <authorList>
            <person name="Goeker M."/>
        </authorList>
    </citation>
    <scope>NUCLEOTIDE SEQUENCE [LARGE SCALE GENOMIC DNA]</scope>
    <source>
        <strain evidence="4 5">DSM 24875</strain>
    </source>
</reference>
<keyword evidence="2" id="KW-0560">Oxidoreductase</keyword>
<comment type="caution">
    <text evidence="4">The sequence shown here is derived from an EMBL/GenBank/DDBJ whole genome shotgun (WGS) entry which is preliminary data.</text>
</comment>
<dbReference type="InterPro" id="IPR020904">
    <property type="entry name" value="Sc_DH/Rdtase_CS"/>
</dbReference>
<evidence type="ECO:0000256" key="1">
    <source>
        <dbReference type="ARBA" id="ARBA00006484"/>
    </source>
</evidence>
<name>A0A366F3B1_9HYPH</name>
<evidence type="ECO:0000256" key="2">
    <source>
        <dbReference type="ARBA" id="ARBA00023002"/>
    </source>
</evidence>
<dbReference type="CDD" id="cd05233">
    <property type="entry name" value="SDR_c"/>
    <property type="match status" value="1"/>
</dbReference>
<dbReference type="PANTHER" id="PTHR42760:SF115">
    <property type="entry name" value="3-OXOACYL-[ACYL-CARRIER-PROTEIN] REDUCTASE FABG"/>
    <property type="match status" value="1"/>
</dbReference>
<keyword evidence="5" id="KW-1185">Reference proteome</keyword>
<dbReference type="SMART" id="SM00822">
    <property type="entry name" value="PKS_KR"/>
    <property type="match status" value="1"/>
</dbReference>
<evidence type="ECO:0000313" key="4">
    <source>
        <dbReference type="EMBL" id="RBP09141.1"/>
    </source>
</evidence>
<evidence type="ECO:0000313" key="5">
    <source>
        <dbReference type="Proteomes" id="UP000253529"/>
    </source>
</evidence>
<dbReference type="GO" id="GO:0016616">
    <property type="term" value="F:oxidoreductase activity, acting on the CH-OH group of donors, NAD or NADP as acceptor"/>
    <property type="evidence" value="ECO:0007669"/>
    <property type="project" value="TreeGrafter"/>
</dbReference>
<dbReference type="InterPro" id="IPR036291">
    <property type="entry name" value="NAD(P)-bd_dom_sf"/>
</dbReference>
<dbReference type="EMBL" id="QNRK01000023">
    <property type="protein sequence ID" value="RBP09141.1"/>
    <property type="molecule type" value="Genomic_DNA"/>
</dbReference>
<gene>
    <name evidence="4" type="ORF">DFR50_123113</name>
</gene>
<dbReference type="Pfam" id="PF13561">
    <property type="entry name" value="adh_short_C2"/>
    <property type="match status" value="1"/>
</dbReference>
<dbReference type="PANTHER" id="PTHR42760">
    <property type="entry name" value="SHORT-CHAIN DEHYDROGENASES/REDUCTASES FAMILY MEMBER"/>
    <property type="match status" value="1"/>
</dbReference>
<sequence>MSRLEGKVAVITGANSGIGLATARRFLAEGAARVYLTGRRQAELDKAVAALNAEFAADQGPRGPRAVGVQGDVTRVADMARLYEKVKAEVGHIDAVFANAGYAAPAPLGALTEAHVDGLLDTDVKGVIWTVQGALPLMGDGGSIILASSIVGTKGFENWSLYSASKAAVRSFARTWSADLKGRNIRVNAVSPGVIRTAAWTESDLPTEQVDGFFAFAASITPLGRIGRDEEVAKAVAFLASDDSSFVNGSELFVDGGLAQL</sequence>
<dbReference type="PRINTS" id="PR00081">
    <property type="entry name" value="GDHRDH"/>
</dbReference>
<dbReference type="PRINTS" id="PR00080">
    <property type="entry name" value="SDRFAMILY"/>
</dbReference>